<evidence type="ECO:0000256" key="1">
    <source>
        <dbReference type="ARBA" id="ARBA00022801"/>
    </source>
</evidence>
<feature type="active site" description="Proton donor/acceptor" evidence="2">
    <location>
        <position position="134"/>
    </location>
</feature>
<evidence type="ECO:0000256" key="2">
    <source>
        <dbReference type="PIRSR" id="PIRSR605754-1"/>
    </source>
</evidence>
<dbReference type="KEGG" id="whj:H9Q79_09165"/>
<accession>A0A7G9GI40</accession>
<dbReference type="SUPFAM" id="SSF63817">
    <property type="entry name" value="Sortase"/>
    <property type="match status" value="1"/>
</dbReference>
<gene>
    <name evidence="3" type="primary">srtB</name>
    <name evidence="3" type="ORF">H9Q79_09165</name>
</gene>
<keyword evidence="4" id="KW-1185">Reference proteome</keyword>
<dbReference type="NCBIfam" id="TIGR03064">
    <property type="entry name" value="sortase_srtB"/>
    <property type="match status" value="1"/>
</dbReference>
<dbReference type="CDD" id="cd05826">
    <property type="entry name" value="Sortase_B"/>
    <property type="match status" value="1"/>
</dbReference>
<evidence type="ECO:0000313" key="3">
    <source>
        <dbReference type="EMBL" id="QNM10472.1"/>
    </source>
</evidence>
<name>A0A7G9GI40_9FIRM</name>
<dbReference type="InterPro" id="IPR009835">
    <property type="entry name" value="SrtB"/>
</dbReference>
<dbReference type="Pfam" id="PF04203">
    <property type="entry name" value="Sortase"/>
    <property type="match status" value="1"/>
</dbReference>
<dbReference type="Gene3D" id="2.40.260.10">
    <property type="entry name" value="Sortase"/>
    <property type="match status" value="1"/>
</dbReference>
<reference evidence="3 4" key="1">
    <citation type="submission" date="2020-08" db="EMBL/GenBank/DDBJ databases">
        <authorList>
            <person name="Liu C."/>
            <person name="Sun Q."/>
        </authorList>
    </citation>
    <scope>NUCLEOTIDE SEQUENCE [LARGE SCALE GENOMIC DNA]</scope>
    <source>
        <strain evidence="3 4">NSJ-29</strain>
    </source>
</reference>
<protein>
    <submittedName>
        <fullName evidence="3">Class B sortase</fullName>
        <ecNumber evidence="3">3.4.22.71</ecNumber>
    </submittedName>
</protein>
<dbReference type="InterPro" id="IPR023365">
    <property type="entry name" value="Sortase_dom-sf"/>
</dbReference>
<organism evidence="3 4">
    <name type="scientific">Wansuia hejianensis</name>
    <dbReference type="NCBI Taxonomy" id="2763667"/>
    <lineage>
        <taxon>Bacteria</taxon>
        <taxon>Bacillati</taxon>
        <taxon>Bacillota</taxon>
        <taxon>Clostridia</taxon>
        <taxon>Lachnospirales</taxon>
        <taxon>Lachnospiraceae</taxon>
        <taxon>Wansuia</taxon>
    </lineage>
</organism>
<dbReference type="EC" id="3.4.22.71" evidence="3"/>
<dbReference type="EMBL" id="CP060635">
    <property type="protein sequence ID" value="QNM10472.1"/>
    <property type="molecule type" value="Genomic_DNA"/>
</dbReference>
<dbReference type="GO" id="GO:0016787">
    <property type="term" value="F:hydrolase activity"/>
    <property type="evidence" value="ECO:0007669"/>
    <property type="project" value="UniProtKB-KW"/>
</dbReference>
<feature type="active site" description="Acyl-thioester intermediate" evidence="2">
    <location>
        <position position="228"/>
    </location>
</feature>
<sequence length="245" mass="28259">MGYSVYRLVSAALEYKEGENEYDSLRKYTSEVKRELPGEEKESAAVSAEDVPQQETVAPPIEVDFTSLKAINQDIVGWIYIEALDISYPVVRGEDNDYYLHRTFEGKDNFSGSIFVEYRNSGDFSDSNTIVYGHNMKNQSMFGKLKFLKEQNKYMESQYFWILTPEHNYRYEMFSMQVTEADSDVYTLYENPGQEYVDYLNKRHEESEVALPYADFTADSKIVTLSTCTSNDAERFVVQGVQISG</sequence>
<keyword evidence="1 3" id="KW-0378">Hydrolase</keyword>
<evidence type="ECO:0000313" key="4">
    <source>
        <dbReference type="Proteomes" id="UP000515860"/>
    </source>
</evidence>
<dbReference type="Proteomes" id="UP000515860">
    <property type="component" value="Chromosome"/>
</dbReference>
<dbReference type="InterPro" id="IPR005754">
    <property type="entry name" value="Sortase"/>
</dbReference>
<dbReference type="AlphaFoldDB" id="A0A7G9GI40"/>
<proteinExistence type="predicted"/>